<dbReference type="GO" id="GO:0005829">
    <property type="term" value="C:cytosol"/>
    <property type="evidence" value="ECO:0007669"/>
    <property type="project" value="UniProtKB-ARBA"/>
</dbReference>
<accession>A0A419AAW7</accession>
<dbReference type="AlphaFoldDB" id="A0A419AAW7"/>
<dbReference type="Proteomes" id="UP000283587">
    <property type="component" value="Unassembled WGS sequence"/>
</dbReference>
<feature type="domain" description="NADP-dependent oxidoreductase" evidence="2">
    <location>
        <begin position="16"/>
        <end position="307"/>
    </location>
</feature>
<dbReference type="InterPro" id="IPR050523">
    <property type="entry name" value="AKR_Detox_Biosynth"/>
</dbReference>
<dbReference type="FunFam" id="3.20.20.100:FF:000004">
    <property type="entry name" value="Oxidoreductase, aldo/keto reductase"/>
    <property type="match status" value="1"/>
</dbReference>
<protein>
    <submittedName>
        <fullName evidence="3">Aldo/keto reductase</fullName>
    </submittedName>
</protein>
<sequence length="310" mass="33809">MDYRKLGRSGLTISAVGLGCNNFNWTTDEAQSRRVVDAALDAGITFFDTANIYGRSGGSEEFLGRALGPRRGNAVVATKFGMEMADGSRGADRSYIIRCVEDSLRRLGTDWIDLYQLHESDPTTPIEETLHALDRLIAQGKVRYIGTSNMADWEIAHAHHLARELGVQHFISLQAEYSLIRRAAEATTIPCLTTLGMGLLPYFPLASGLLTGKYRGGDAGEGRFGKIARLADRYLTPENLARVDRIADWCGQNGLAMTEVAFAWLLSKPVVASVMAGATKAEQVTANAKAAELRLNETQIGELEALLQDE</sequence>
<dbReference type="InterPro" id="IPR023210">
    <property type="entry name" value="NADP_OxRdtase_dom"/>
</dbReference>
<dbReference type="Pfam" id="PF00248">
    <property type="entry name" value="Aldo_ket_red"/>
    <property type="match status" value="1"/>
</dbReference>
<evidence type="ECO:0000313" key="4">
    <source>
        <dbReference type="Proteomes" id="UP000283587"/>
    </source>
</evidence>
<dbReference type="OrthoDB" id="9803483at2"/>
<keyword evidence="4" id="KW-1185">Reference proteome</keyword>
<dbReference type="EMBL" id="QZEW01000011">
    <property type="protein sequence ID" value="RJL20252.1"/>
    <property type="molecule type" value="Genomic_DNA"/>
</dbReference>
<dbReference type="GO" id="GO:0016491">
    <property type="term" value="F:oxidoreductase activity"/>
    <property type="evidence" value="ECO:0007669"/>
    <property type="project" value="UniProtKB-KW"/>
</dbReference>
<dbReference type="PANTHER" id="PTHR43364:SF4">
    <property type="entry name" value="NAD(P)-LINKED OXIDOREDUCTASE SUPERFAMILY PROTEIN"/>
    <property type="match status" value="1"/>
</dbReference>
<organism evidence="3 4">
    <name type="scientific">Paracoccus siganidrum</name>
    <dbReference type="NCBI Taxonomy" id="1276757"/>
    <lineage>
        <taxon>Bacteria</taxon>
        <taxon>Pseudomonadati</taxon>
        <taxon>Pseudomonadota</taxon>
        <taxon>Alphaproteobacteria</taxon>
        <taxon>Rhodobacterales</taxon>
        <taxon>Paracoccaceae</taxon>
        <taxon>Paracoccus</taxon>
    </lineage>
</organism>
<reference evidence="4" key="1">
    <citation type="submission" date="2018-09" db="EMBL/GenBank/DDBJ databases">
        <title>Paracoccus onubensis nov. sp. a moderate halophilic bacterium isolated from Gruta de las Maravillas (Aracena, Spain).</title>
        <authorList>
            <person name="Jurado V."/>
            <person name="Gutierrez-Patricio S."/>
            <person name="Gonzalez-Pimentel J.L."/>
            <person name="Miller A.Z."/>
            <person name="Laiz L."/>
            <person name="Saiz-Jimenez C."/>
        </authorList>
    </citation>
    <scope>NUCLEOTIDE SEQUENCE [LARGE SCALE GENOMIC DNA]</scope>
    <source>
        <strain evidence="4">DSM 26381</strain>
    </source>
</reference>
<gene>
    <name evidence="3" type="ORF">D3P05_03630</name>
</gene>
<dbReference type="PROSITE" id="PS51257">
    <property type="entry name" value="PROKAR_LIPOPROTEIN"/>
    <property type="match status" value="1"/>
</dbReference>
<evidence type="ECO:0000259" key="2">
    <source>
        <dbReference type="Pfam" id="PF00248"/>
    </source>
</evidence>
<proteinExistence type="predicted"/>
<dbReference type="SUPFAM" id="SSF51430">
    <property type="entry name" value="NAD(P)-linked oxidoreductase"/>
    <property type="match status" value="1"/>
</dbReference>
<keyword evidence="1" id="KW-0560">Oxidoreductase</keyword>
<name>A0A419AAW7_9RHOB</name>
<evidence type="ECO:0000256" key="1">
    <source>
        <dbReference type="ARBA" id="ARBA00023002"/>
    </source>
</evidence>
<dbReference type="PRINTS" id="PR00069">
    <property type="entry name" value="ALDKETRDTASE"/>
</dbReference>
<dbReference type="InterPro" id="IPR036812">
    <property type="entry name" value="NAD(P)_OxRdtase_dom_sf"/>
</dbReference>
<dbReference type="InterPro" id="IPR020471">
    <property type="entry name" value="AKR"/>
</dbReference>
<comment type="caution">
    <text evidence="3">The sequence shown here is derived from an EMBL/GenBank/DDBJ whole genome shotgun (WGS) entry which is preliminary data.</text>
</comment>
<dbReference type="RefSeq" id="WP_119896826.1">
    <property type="nucleotide sequence ID" value="NZ_QNRC01000022.1"/>
</dbReference>
<dbReference type="Gene3D" id="3.20.20.100">
    <property type="entry name" value="NADP-dependent oxidoreductase domain"/>
    <property type="match status" value="1"/>
</dbReference>
<evidence type="ECO:0000313" key="3">
    <source>
        <dbReference type="EMBL" id="RJL20252.1"/>
    </source>
</evidence>
<dbReference type="PANTHER" id="PTHR43364">
    <property type="entry name" value="NADH-SPECIFIC METHYLGLYOXAL REDUCTASE-RELATED"/>
    <property type="match status" value="1"/>
</dbReference>